<keyword evidence="2" id="KW-1185">Reference proteome</keyword>
<dbReference type="SUPFAM" id="SSF52540">
    <property type="entry name" value="P-loop containing nucleoside triphosphate hydrolases"/>
    <property type="match status" value="1"/>
</dbReference>
<comment type="caution">
    <text evidence="1">The sequence shown here is derived from an EMBL/GenBank/DDBJ whole genome shotgun (WGS) entry which is preliminary data.</text>
</comment>
<dbReference type="Pfam" id="PF13481">
    <property type="entry name" value="AAA_25"/>
    <property type="match status" value="1"/>
</dbReference>
<dbReference type="GO" id="GO:0005829">
    <property type="term" value="C:cytosol"/>
    <property type="evidence" value="ECO:0007669"/>
    <property type="project" value="TreeGrafter"/>
</dbReference>
<dbReference type="NCBIfam" id="NF004629">
    <property type="entry name" value="PRK05973.1"/>
    <property type="match status" value="1"/>
</dbReference>
<dbReference type="InterPro" id="IPR027417">
    <property type="entry name" value="P-loop_NTPase"/>
</dbReference>
<dbReference type="Gene3D" id="3.40.50.300">
    <property type="entry name" value="P-loop containing nucleotide triphosphate hydrolases"/>
    <property type="match status" value="2"/>
</dbReference>
<dbReference type="GO" id="GO:0003678">
    <property type="term" value="F:DNA helicase activity"/>
    <property type="evidence" value="ECO:0007669"/>
    <property type="project" value="TreeGrafter"/>
</dbReference>
<sequence>MRFSAPIHQLKRNARLLSRREGIPLHAALDRIAAGEGFDAWSLLAARAAARSPAARLFARLVPGDLVLVGARPRQGKTLMSLALAAEAVKAGHPGRLFTLEYTGAEIADRLRAIGAEAMLADGRFAFDASDAIHAGYIMAELSAAPRGTLAVIDYLQLLDQRRDNPDLMTQVRALRSFARERGLILVFIAQIDRAYDPAEKPFPDLDDVRLPNPLDLALFDKTCFLNQGEIRFQAAN</sequence>
<accession>A0A9X3E6D2</accession>
<dbReference type="PANTHER" id="PTHR30153">
    <property type="entry name" value="REPLICATIVE DNA HELICASE DNAB"/>
    <property type="match status" value="1"/>
</dbReference>
<keyword evidence="1" id="KW-0378">Hydrolase</keyword>
<dbReference type="RefSeq" id="WP_266340521.1">
    <property type="nucleotide sequence ID" value="NZ_JAPKNK010000010.1"/>
</dbReference>
<evidence type="ECO:0000313" key="2">
    <source>
        <dbReference type="Proteomes" id="UP001144805"/>
    </source>
</evidence>
<dbReference type="Proteomes" id="UP001144805">
    <property type="component" value="Unassembled WGS sequence"/>
</dbReference>
<keyword evidence="1" id="KW-0067">ATP-binding</keyword>
<evidence type="ECO:0000313" key="1">
    <source>
        <dbReference type="EMBL" id="MCX5571567.1"/>
    </source>
</evidence>
<keyword evidence="1" id="KW-0347">Helicase</keyword>
<dbReference type="EMBL" id="JAPKNK010000010">
    <property type="protein sequence ID" value="MCX5571567.1"/>
    <property type="molecule type" value="Genomic_DNA"/>
</dbReference>
<protein>
    <submittedName>
        <fullName evidence="1">DNA helicase</fullName>
    </submittedName>
</protein>
<organism evidence="1 2">
    <name type="scientific">Kaistia nematophila</name>
    <dbReference type="NCBI Taxonomy" id="2994654"/>
    <lineage>
        <taxon>Bacteria</taxon>
        <taxon>Pseudomonadati</taxon>
        <taxon>Pseudomonadota</taxon>
        <taxon>Alphaproteobacteria</taxon>
        <taxon>Hyphomicrobiales</taxon>
        <taxon>Kaistiaceae</taxon>
        <taxon>Kaistia</taxon>
    </lineage>
</organism>
<name>A0A9X3E6D2_9HYPH</name>
<reference evidence="1" key="1">
    <citation type="submission" date="2022-11" db="EMBL/GenBank/DDBJ databases">
        <title>Biodiversity and phylogenetic relationships of bacteria.</title>
        <authorList>
            <person name="Machado R.A.R."/>
            <person name="Bhat A."/>
            <person name="Loulou A."/>
            <person name="Kallel S."/>
        </authorList>
    </citation>
    <scope>NUCLEOTIDE SEQUENCE</scope>
    <source>
        <strain evidence="1">K-TC2</strain>
    </source>
</reference>
<gene>
    <name evidence="1" type="ORF">OSH07_20370</name>
</gene>
<proteinExistence type="predicted"/>
<dbReference type="AlphaFoldDB" id="A0A9X3E6D2"/>
<keyword evidence="1" id="KW-0547">Nucleotide-binding</keyword>
<dbReference type="PANTHER" id="PTHR30153:SF2">
    <property type="entry name" value="REPLICATIVE DNA HELICASE"/>
    <property type="match status" value="1"/>
</dbReference>